<dbReference type="EMBL" id="CAJVPM010022983">
    <property type="protein sequence ID" value="CAG8647602.1"/>
    <property type="molecule type" value="Genomic_DNA"/>
</dbReference>
<protein>
    <submittedName>
        <fullName evidence="1">3864_t:CDS:1</fullName>
    </submittedName>
</protein>
<evidence type="ECO:0000313" key="2">
    <source>
        <dbReference type="Proteomes" id="UP000789860"/>
    </source>
</evidence>
<feature type="non-terminal residue" evidence="1">
    <location>
        <position position="1"/>
    </location>
</feature>
<dbReference type="Proteomes" id="UP000789860">
    <property type="component" value="Unassembled WGS sequence"/>
</dbReference>
<proteinExistence type="predicted"/>
<name>A0ACA9NBS3_9GLOM</name>
<comment type="caution">
    <text evidence="1">The sequence shown here is derived from an EMBL/GenBank/DDBJ whole genome shotgun (WGS) entry which is preliminary data.</text>
</comment>
<keyword evidence="2" id="KW-1185">Reference proteome</keyword>
<reference evidence="1" key="1">
    <citation type="submission" date="2021-06" db="EMBL/GenBank/DDBJ databases">
        <authorList>
            <person name="Kallberg Y."/>
            <person name="Tangrot J."/>
            <person name="Rosling A."/>
        </authorList>
    </citation>
    <scope>NUCLEOTIDE SEQUENCE</scope>
    <source>
        <strain evidence="1">AU212A</strain>
    </source>
</reference>
<evidence type="ECO:0000313" key="1">
    <source>
        <dbReference type="EMBL" id="CAG8647602.1"/>
    </source>
</evidence>
<accession>A0ACA9NBS3</accession>
<sequence>IPTILLLDFVVAQDQDTDQQFDDYQNDLVAVIAVVFGHINLCAGLCVIYSAFIKWRASSLSISNRIPLYFSFIEICQLIPGTGCKILAYLLLLQLTTNMILMASIAMTTYMRIVKGKNISLGTYDWKLLVFVIVSSIIVTIPSTPALGPSRFWCMTLYVQKNELLIDAYTIFCVTFSITCFCYFKTLSTIFNIDRDSLTD</sequence>
<organism evidence="1 2">
    <name type="scientific">Scutellospora calospora</name>
    <dbReference type="NCBI Taxonomy" id="85575"/>
    <lineage>
        <taxon>Eukaryota</taxon>
        <taxon>Fungi</taxon>
        <taxon>Fungi incertae sedis</taxon>
        <taxon>Mucoromycota</taxon>
        <taxon>Glomeromycotina</taxon>
        <taxon>Glomeromycetes</taxon>
        <taxon>Diversisporales</taxon>
        <taxon>Gigasporaceae</taxon>
        <taxon>Scutellospora</taxon>
    </lineage>
</organism>
<gene>
    <name evidence="1" type="ORF">SCALOS_LOCUS8549</name>
</gene>
<feature type="non-terminal residue" evidence="1">
    <location>
        <position position="200"/>
    </location>
</feature>